<dbReference type="Proteomes" id="UP000316298">
    <property type="component" value="Unassembled WGS sequence"/>
</dbReference>
<sequence>MIRSRPAHTGGVSTPSTPVDDYLAALSRELRGPRRRKADLLAEARDHLTDATEAFEADGHERYDAEREAVADFGDLADVVPGYRAELAISQSRRTAMMLLFALLIQPIVWQGGAWIWTQEPQSTSALNELLQTMVRAVGIVVIAGAVLAVIGTGIGVRYPVVREHLGRVTALFALVGSALVAGMGVLMAATSSHAPGVPAFGVVGAFVVLPLVLVSVQAERCLRLSRA</sequence>
<dbReference type="InterPro" id="IPR047928">
    <property type="entry name" value="Perm_prefix_1"/>
</dbReference>
<keyword evidence="1" id="KW-0472">Membrane</keyword>
<dbReference type="EMBL" id="VFMM01000001">
    <property type="protein sequence ID" value="TQJ18963.1"/>
    <property type="molecule type" value="Genomic_DNA"/>
</dbReference>
<keyword evidence="1" id="KW-0812">Transmembrane</keyword>
<dbReference type="AlphaFoldDB" id="A0A542EUC4"/>
<evidence type="ECO:0000256" key="1">
    <source>
        <dbReference type="SAM" id="Phobius"/>
    </source>
</evidence>
<feature type="transmembrane region" description="Helical" evidence="1">
    <location>
        <begin position="137"/>
        <end position="157"/>
    </location>
</feature>
<comment type="caution">
    <text evidence="2">The sequence shown here is derived from an EMBL/GenBank/DDBJ whole genome shotgun (WGS) entry which is preliminary data.</text>
</comment>
<feature type="transmembrane region" description="Helical" evidence="1">
    <location>
        <begin position="169"/>
        <end position="191"/>
    </location>
</feature>
<feature type="transmembrane region" description="Helical" evidence="1">
    <location>
        <begin position="197"/>
        <end position="217"/>
    </location>
</feature>
<keyword evidence="1" id="KW-1133">Transmembrane helix</keyword>
<dbReference type="Pfam" id="PF22564">
    <property type="entry name" value="HAAS"/>
    <property type="match status" value="1"/>
</dbReference>
<proteinExistence type="predicted"/>
<accession>A0A542EUC4</accession>
<dbReference type="NCBIfam" id="NF038403">
    <property type="entry name" value="perm_prefix_1"/>
    <property type="match status" value="1"/>
</dbReference>
<evidence type="ECO:0000313" key="2">
    <source>
        <dbReference type="EMBL" id="TQJ18963.1"/>
    </source>
</evidence>
<feature type="transmembrane region" description="Helical" evidence="1">
    <location>
        <begin position="96"/>
        <end position="117"/>
    </location>
</feature>
<gene>
    <name evidence="2" type="ORF">FB475_3117</name>
</gene>
<evidence type="ECO:0000313" key="3">
    <source>
        <dbReference type="Proteomes" id="UP000316298"/>
    </source>
</evidence>
<protein>
    <submittedName>
        <fullName evidence="2">Uncharacterized protein</fullName>
    </submittedName>
</protein>
<keyword evidence="3" id="KW-1185">Reference proteome</keyword>
<organism evidence="2 3">
    <name type="scientific">Kribbella jejuensis</name>
    <dbReference type="NCBI Taxonomy" id="236068"/>
    <lineage>
        <taxon>Bacteria</taxon>
        <taxon>Bacillati</taxon>
        <taxon>Actinomycetota</taxon>
        <taxon>Actinomycetes</taxon>
        <taxon>Propionibacteriales</taxon>
        <taxon>Kribbellaceae</taxon>
        <taxon>Kribbella</taxon>
    </lineage>
</organism>
<reference evidence="2 3" key="1">
    <citation type="submission" date="2019-06" db="EMBL/GenBank/DDBJ databases">
        <title>Sequencing the genomes of 1000 actinobacteria strains.</title>
        <authorList>
            <person name="Klenk H.-P."/>
        </authorList>
    </citation>
    <scope>NUCLEOTIDE SEQUENCE [LARGE SCALE GENOMIC DNA]</scope>
    <source>
        <strain evidence="2 3">DSM 17305</strain>
    </source>
</reference>
<name>A0A542EUC4_9ACTN</name>